<feature type="binding site" evidence="9">
    <location>
        <begin position="161"/>
        <end position="162"/>
    </location>
    <ligand>
        <name>S-adenosyl-L-methionine</name>
        <dbReference type="ChEBI" id="CHEBI:59789"/>
    </ligand>
</feature>
<gene>
    <name evidence="10" type="ORF">HETIRDRAFT_332300</name>
</gene>
<keyword evidence="11" id="KW-1185">Reference proteome</keyword>
<evidence type="ECO:0000256" key="8">
    <source>
        <dbReference type="PIRNR" id="PIRNR016305"/>
    </source>
</evidence>
<keyword evidence="5 8" id="KW-0489">Methyltransferase</keyword>
<dbReference type="HOGENOM" id="CLU_031312_1_0_1"/>
<feature type="binding site" evidence="9">
    <location>
        <position position="196"/>
    </location>
    <ligand>
        <name>S-adenosyl-L-methionine</name>
        <dbReference type="ChEBI" id="CHEBI:59789"/>
    </ligand>
</feature>
<dbReference type="Proteomes" id="UP000030671">
    <property type="component" value="Unassembled WGS sequence"/>
</dbReference>
<name>W4JMT4_HETIT</name>
<dbReference type="InParanoid" id="W4JMT4"/>
<dbReference type="PIRSF" id="PIRSF016305">
    <property type="entry name" value="LCM_mtfrase"/>
    <property type="match status" value="1"/>
</dbReference>
<evidence type="ECO:0000256" key="5">
    <source>
        <dbReference type="ARBA" id="ARBA00022603"/>
    </source>
</evidence>
<organism evidence="10 11">
    <name type="scientific">Heterobasidion irregulare (strain TC 32-1)</name>
    <dbReference type="NCBI Taxonomy" id="747525"/>
    <lineage>
        <taxon>Eukaryota</taxon>
        <taxon>Fungi</taxon>
        <taxon>Dikarya</taxon>
        <taxon>Basidiomycota</taxon>
        <taxon>Agaricomycotina</taxon>
        <taxon>Agaricomycetes</taxon>
        <taxon>Russulales</taxon>
        <taxon>Bondarzewiaceae</taxon>
        <taxon>Heterobasidion</taxon>
        <taxon>Heterobasidion annosum species complex</taxon>
    </lineage>
</organism>
<evidence type="ECO:0000256" key="6">
    <source>
        <dbReference type="ARBA" id="ARBA00022679"/>
    </source>
</evidence>
<dbReference type="InterPro" id="IPR007213">
    <property type="entry name" value="Ppm1/Ppm2/Tcmp"/>
</dbReference>
<evidence type="ECO:0000313" key="10">
    <source>
        <dbReference type="EMBL" id="ETW74838.1"/>
    </source>
</evidence>
<dbReference type="AlphaFoldDB" id="W4JMT4"/>
<dbReference type="PANTHER" id="PTHR13600:SF21">
    <property type="entry name" value="LEUCINE CARBOXYL METHYLTRANSFERASE 1"/>
    <property type="match status" value="1"/>
</dbReference>
<dbReference type="FunCoup" id="W4JMT4">
    <property type="interactions" value="330"/>
</dbReference>
<dbReference type="eggNOG" id="KOG2918">
    <property type="taxonomic scope" value="Eukaryota"/>
</dbReference>
<evidence type="ECO:0000256" key="7">
    <source>
        <dbReference type="ARBA" id="ARBA00022691"/>
    </source>
</evidence>
<dbReference type="EC" id="2.1.1.233" evidence="3 8"/>
<dbReference type="InterPro" id="IPR016651">
    <property type="entry name" value="LCMT1"/>
</dbReference>
<dbReference type="InterPro" id="IPR029063">
    <property type="entry name" value="SAM-dependent_MTases_sf"/>
</dbReference>
<comment type="catalytic activity">
    <reaction evidence="1 8">
        <text>[phosphatase 2A protein]-C-terminal L-leucine + S-adenosyl-L-methionine = [phosphatase 2A protein]-C-terminal L-leucine methyl ester + S-adenosyl-L-homocysteine</text>
        <dbReference type="Rhea" id="RHEA:48544"/>
        <dbReference type="Rhea" id="RHEA-COMP:12134"/>
        <dbReference type="Rhea" id="RHEA-COMP:12135"/>
        <dbReference type="ChEBI" id="CHEBI:57856"/>
        <dbReference type="ChEBI" id="CHEBI:59789"/>
        <dbReference type="ChEBI" id="CHEBI:90516"/>
        <dbReference type="ChEBI" id="CHEBI:90517"/>
        <dbReference type="EC" id="2.1.1.233"/>
    </reaction>
</comment>
<dbReference type="SUPFAM" id="SSF53335">
    <property type="entry name" value="S-adenosyl-L-methionine-dependent methyltransferases"/>
    <property type="match status" value="1"/>
</dbReference>
<dbReference type="OrthoDB" id="203237at2759"/>
<comment type="function">
    <text evidence="8">Methylates the carboxyl group of the C-terminal leucine residue of protein phosphatase 2A catalytic subunits to form alpha-leucine ester residues.</text>
</comment>
<keyword evidence="7 8" id="KW-0949">S-adenosyl-L-methionine</keyword>
<proteinExistence type="inferred from homology"/>
<dbReference type="KEGG" id="hir:HETIRDRAFT_332300"/>
<feature type="binding site" evidence="9">
    <location>
        <position position="60"/>
    </location>
    <ligand>
        <name>S-adenosyl-L-methionine</name>
        <dbReference type="ChEBI" id="CHEBI:59789"/>
    </ligand>
</feature>
<dbReference type="PANTHER" id="PTHR13600">
    <property type="entry name" value="LEUCINE CARBOXYL METHYLTRANSFERASE"/>
    <property type="match status" value="1"/>
</dbReference>
<evidence type="ECO:0000256" key="2">
    <source>
        <dbReference type="ARBA" id="ARBA00010703"/>
    </source>
</evidence>
<dbReference type="Gene3D" id="3.40.50.150">
    <property type="entry name" value="Vaccinia Virus protein VP39"/>
    <property type="match status" value="1"/>
</dbReference>
<evidence type="ECO:0000256" key="9">
    <source>
        <dbReference type="PIRSR" id="PIRSR016305-1"/>
    </source>
</evidence>
<dbReference type="Pfam" id="PF04072">
    <property type="entry name" value="LCM"/>
    <property type="match status" value="1"/>
</dbReference>
<evidence type="ECO:0000256" key="1">
    <source>
        <dbReference type="ARBA" id="ARBA00000724"/>
    </source>
</evidence>
<reference evidence="10 11" key="1">
    <citation type="journal article" date="2012" name="New Phytol.">
        <title>Insight into trade-off between wood decay and parasitism from the genome of a fungal forest pathogen.</title>
        <authorList>
            <person name="Olson A."/>
            <person name="Aerts A."/>
            <person name="Asiegbu F."/>
            <person name="Belbahri L."/>
            <person name="Bouzid O."/>
            <person name="Broberg A."/>
            <person name="Canback B."/>
            <person name="Coutinho P.M."/>
            <person name="Cullen D."/>
            <person name="Dalman K."/>
            <person name="Deflorio G."/>
            <person name="van Diepen L.T."/>
            <person name="Dunand C."/>
            <person name="Duplessis S."/>
            <person name="Durling M."/>
            <person name="Gonthier P."/>
            <person name="Grimwood J."/>
            <person name="Fossdal C.G."/>
            <person name="Hansson D."/>
            <person name="Henrissat B."/>
            <person name="Hietala A."/>
            <person name="Himmelstrand K."/>
            <person name="Hoffmeister D."/>
            <person name="Hogberg N."/>
            <person name="James T.Y."/>
            <person name="Karlsson M."/>
            <person name="Kohler A."/>
            <person name="Kues U."/>
            <person name="Lee Y.H."/>
            <person name="Lin Y.C."/>
            <person name="Lind M."/>
            <person name="Lindquist E."/>
            <person name="Lombard V."/>
            <person name="Lucas S."/>
            <person name="Lunden K."/>
            <person name="Morin E."/>
            <person name="Murat C."/>
            <person name="Park J."/>
            <person name="Raffaello T."/>
            <person name="Rouze P."/>
            <person name="Salamov A."/>
            <person name="Schmutz J."/>
            <person name="Solheim H."/>
            <person name="Stahlberg J."/>
            <person name="Velez H."/>
            <person name="de Vries R.P."/>
            <person name="Wiebenga A."/>
            <person name="Woodward S."/>
            <person name="Yakovlev I."/>
            <person name="Garbelotto M."/>
            <person name="Martin F."/>
            <person name="Grigoriev I.V."/>
            <person name="Stenlid J."/>
        </authorList>
    </citation>
    <scope>NUCLEOTIDE SEQUENCE [LARGE SCALE GENOMIC DNA]</scope>
    <source>
        <strain evidence="10 11">TC 32-1</strain>
    </source>
</reference>
<dbReference type="GO" id="GO:0018423">
    <property type="term" value="F:protein C-terminal leucine carboxyl O-methyltransferase activity"/>
    <property type="evidence" value="ECO:0007669"/>
    <property type="project" value="UniProtKB-EC"/>
</dbReference>
<sequence>MLPPSDPDAPVRATDTDAALARLSAVRKRYLDDPYIAPLVPRPHLQPPRPPLINVGTYLRARAIDALVDRWIRAAPAHSAVQIVSLGAGSDTRFWRLQTGPHAHRVARYLELDFPEVTSKKAMAIRKSPLLSAPLGSPESVSLAAGGTALRSDVYNLLPVDLRLPPETSLASVLTTASPTSPPLLSPHLPTLLLFECVLVYMHPSASDALIRWFADYCTGPNPSPSPSTGSNSNTGALGCIVYEMFGLTDAFGRVMLNNLRSRGVALPGADPYPTRASLPQRFLRLGFSAAHALTLREIRADYTPRPELERLSTLELLDEIEELDLVLAHYAITWGIKLPGAGPDPGTDSIADSNAEAADAARPQPAAWLAWGLDAHPARPAGAEDE</sequence>
<feature type="binding site" evidence="9">
    <location>
        <position position="87"/>
    </location>
    <ligand>
        <name>S-adenosyl-L-methionine</name>
        <dbReference type="ChEBI" id="CHEBI:59789"/>
    </ligand>
</feature>
<evidence type="ECO:0000313" key="11">
    <source>
        <dbReference type="Proteomes" id="UP000030671"/>
    </source>
</evidence>
<evidence type="ECO:0000256" key="4">
    <source>
        <dbReference type="ARBA" id="ARBA00017497"/>
    </source>
</evidence>
<accession>W4JMT4</accession>
<keyword evidence="6 8" id="KW-0808">Transferase</keyword>
<protein>
    <recommendedName>
        <fullName evidence="4 8">Leucine carboxyl methyltransferase 1</fullName>
        <ecNumber evidence="3 8">2.1.1.233</ecNumber>
    </recommendedName>
</protein>
<evidence type="ECO:0000256" key="3">
    <source>
        <dbReference type="ARBA" id="ARBA00012834"/>
    </source>
</evidence>
<comment type="similarity">
    <text evidence="2 8">Belongs to the methyltransferase superfamily. LCMT family.</text>
</comment>
<dbReference type="GO" id="GO:0032259">
    <property type="term" value="P:methylation"/>
    <property type="evidence" value="ECO:0007669"/>
    <property type="project" value="UniProtKB-KW"/>
</dbReference>
<dbReference type="GeneID" id="20671723"/>
<dbReference type="EMBL" id="KI925467">
    <property type="protein sequence ID" value="ETW74838.1"/>
    <property type="molecule type" value="Genomic_DNA"/>
</dbReference>
<dbReference type="STRING" id="747525.W4JMT4"/>
<dbReference type="RefSeq" id="XP_009553313.1">
    <property type="nucleotide sequence ID" value="XM_009555018.1"/>
</dbReference>